<dbReference type="GO" id="GO:0032259">
    <property type="term" value="P:methylation"/>
    <property type="evidence" value="ECO:0007669"/>
    <property type="project" value="UniProtKB-KW"/>
</dbReference>
<evidence type="ECO:0000256" key="3">
    <source>
        <dbReference type="ARBA" id="ARBA00022691"/>
    </source>
</evidence>
<dbReference type="InterPro" id="IPR016461">
    <property type="entry name" value="COMT-like"/>
</dbReference>
<dbReference type="PANTHER" id="PTHR43712">
    <property type="entry name" value="PUTATIVE (AFU_ORTHOLOGUE AFUA_4G14580)-RELATED"/>
    <property type="match status" value="1"/>
</dbReference>
<organism evidence="7 8">
    <name type="scientific">[Actinomadura] parvosata subsp. kistnae</name>
    <dbReference type="NCBI Taxonomy" id="1909395"/>
    <lineage>
        <taxon>Bacteria</taxon>
        <taxon>Bacillati</taxon>
        <taxon>Actinomycetota</taxon>
        <taxon>Actinomycetes</taxon>
        <taxon>Streptosporangiales</taxon>
        <taxon>Streptosporangiaceae</taxon>
        <taxon>Nonomuraea</taxon>
    </lineage>
</organism>
<dbReference type="Pfam" id="PF08100">
    <property type="entry name" value="Dimerisation"/>
    <property type="match status" value="1"/>
</dbReference>
<dbReference type="InterPro" id="IPR001077">
    <property type="entry name" value="COMT_C"/>
</dbReference>
<feature type="domain" description="O-methyltransferase dimerisation" evidence="6">
    <location>
        <begin position="14"/>
        <end position="90"/>
    </location>
</feature>
<dbReference type="AlphaFoldDB" id="A0A1V0A2A0"/>
<dbReference type="Pfam" id="PF00891">
    <property type="entry name" value="Methyltransf_2"/>
    <property type="match status" value="1"/>
</dbReference>
<dbReference type="Gene3D" id="1.10.287.1350">
    <property type="match status" value="1"/>
</dbReference>
<gene>
    <name evidence="7" type="ORF">BKM31_25290</name>
</gene>
<evidence type="ECO:0000313" key="7">
    <source>
        <dbReference type="EMBL" id="AQZ64335.1"/>
    </source>
</evidence>
<dbReference type="RefSeq" id="WP_080040535.1">
    <property type="nucleotide sequence ID" value="NZ_OOHJ01000008.1"/>
</dbReference>
<reference evidence="8" key="1">
    <citation type="journal article" date="2017" name="Med. Chem. Commun.">
        <title>Nonomuraea sp. ATCC 55076 harbours the largest actinomycete chromosome to date and the kistamicin biosynthetic gene cluster.</title>
        <authorList>
            <person name="Nazari B."/>
            <person name="Forneris C.C."/>
            <person name="Gibson M.I."/>
            <person name="Moon K."/>
            <person name="Schramma K.R."/>
            <person name="Seyedsayamdost M.R."/>
        </authorList>
    </citation>
    <scope>NUCLEOTIDE SEQUENCE [LARGE SCALE GENOMIC DNA]</scope>
    <source>
        <strain evidence="8">ATCC 55076</strain>
    </source>
</reference>
<sequence>MSDPTASDPTGPVWDLIRGVWRFSALAAVVRLEVPQALEDGPRTVAELSERCRARPEMLARVLRSAAGLGLLRSVSPGTYELTESGAVLLPGHPRSLHAGVLTTADPAMMYGLMTLAETVRAGRQAFADRYGGLYEHLAADKELAGWFDAFMDARSRPFAKELAERYDFSGARTIVDVGGGKGHILATILRAHPRLRGVVFELAHTAPAARAYLAGRGVGDRAGVITGDFFSSVPVEGDVYLLSNVIHNWDDPEATKIIQNVLAVLPEGGRVLFVDMVLPDDDSPHMGKELDMRMLGVFGGGGERSLSEYTALLREAGLEVTGVTELALSTSVIEAVRAAPR</sequence>
<dbReference type="GO" id="GO:0046983">
    <property type="term" value="F:protein dimerization activity"/>
    <property type="evidence" value="ECO:0007669"/>
    <property type="project" value="InterPro"/>
</dbReference>
<feature type="active site" description="Proton acceptor" evidence="4">
    <location>
        <position position="248"/>
    </location>
</feature>
<evidence type="ECO:0000259" key="6">
    <source>
        <dbReference type="Pfam" id="PF08100"/>
    </source>
</evidence>
<evidence type="ECO:0000259" key="5">
    <source>
        <dbReference type="Pfam" id="PF00891"/>
    </source>
</evidence>
<dbReference type="InterPro" id="IPR036390">
    <property type="entry name" value="WH_DNA-bd_sf"/>
</dbReference>
<dbReference type="InterPro" id="IPR036388">
    <property type="entry name" value="WH-like_DNA-bd_sf"/>
</dbReference>
<dbReference type="GO" id="GO:0008171">
    <property type="term" value="F:O-methyltransferase activity"/>
    <property type="evidence" value="ECO:0007669"/>
    <property type="project" value="InterPro"/>
</dbReference>
<keyword evidence="1" id="KW-0489">Methyltransferase</keyword>
<dbReference type="SUPFAM" id="SSF53335">
    <property type="entry name" value="S-adenosyl-L-methionine-dependent methyltransferases"/>
    <property type="match status" value="1"/>
</dbReference>
<accession>A0A1V0A2A0</accession>
<proteinExistence type="predicted"/>
<dbReference type="EMBL" id="CP017717">
    <property type="protein sequence ID" value="AQZ64335.1"/>
    <property type="molecule type" value="Genomic_DNA"/>
</dbReference>
<dbReference type="KEGG" id="noa:BKM31_25290"/>
<dbReference type="PANTHER" id="PTHR43712:SF2">
    <property type="entry name" value="O-METHYLTRANSFERASE CICE"/>
    <property type="match status" value="1"/>
</dbReference>
<dbReference type="SUPFAM" id="SSF46785">
    <property type="entry name" value="Winged helix' DNA-binding domain"/>
    <property type="match status" value="1"/>
</dbReference>
<evidence type="ECO:0000256" key="4">
    <source>
        <dbReference type="PIRSR" id="PIRSR005739-1"/>
    </source>
</evidence>
<dbReference type="PROSITE" id="PS51683">
    <property type="entry name" value="SAM_OMT_II"/>
    <property type="match status" value="1"/>
</dbReference>
<feature type="domain" description="O-methyltransferase C-terminal" evidence="5">
    <location>
        <begin position="115"/>
        <end position="319"/>
    </location>
</feature>
<dbReference type="InterPro" id="IPR012967">
    <property type="entry name" value="COMT_dimerisation"/>
</dbReference>
<dbReference type="STRING" id="1909395.BKM31_25290"/>
<dbReference type="Gene3D" id="3.40.50.150">
    <property type="entry name" value="Vaccinia Virus protein VP39"/>
    <property type="match status" value="1"/>
</dbReference>
<evidence type="ECO:0000256" key="2">
    <source>
        <dbReference type="ARBA" id="ARBA00022679"/>
    </source>
</evidence>
<dbReference type="Proteomes" id="UP000190797">
    <property type="component" value="Chromosome"/>
</dbReference>
<evidence type="ECO:0000313" key="8">
    <source>
        <dbReference type="Proteomes" id="UP000190797"/>
    </source>
</evidence>
<name>A0A1V0A2A0_9ACTN</name>
<evidence type="ECO:0000256" key="1">
    <source>
        <dbReference type="ARBA" id="ARBA00022603"/>
    </source>
</evidence>
<keyword evidence="8" id="KW-1185">Reference proteome</keyword>
<dbReference type="InterPro" id="IPR029063">
    <property type="entry name" value="SAM-dependent_MTases_sf"/>
</dbReference>
<dbReference type="OrthoDB" id="4145676at2"/>
<keyword evidence="2" id="KW-0808">Transferase</keyword>
<keyword evidence="3" id="KW-0949">S-adenosyl-L-methionine</keyword>
<dbReference type="CDD" id="cd02440">
    <property type="entry name" value="AdoMet_MTases"/>
    <property type="match status" value="1"/>
</dbReference>
<dbReference type="PIRSF" id="PIRSF005739">
    <property type="entry name" value="O-mtase"/>
    <property type="match status" value="1"/>
</dbReference>
<protein>
    <submittedName>
        <fullName evidence="7">Uncharacterized protein</fullName>
    </submittedName>
</protein>
<dbReference type="Gene3D" id="1.10.10.10">
    <property type="entry name" value="Winged helix-like DNA-binding domain superfamily/Winged helix DNA-binding domain"/>
    <property type="match status" value="1"/>
</dbReference>